<gene>
    <name evidence="3" type="ORF">PSTG_06884</name>
</gene>
<feature type="compositionally biased region" description="Low complexity" evidence="1">
    <location>
        <begin position="912"/>
        <end position="925"/>
    </location>
</feature>
<accession>A0A0L0VKI2</accession>
<proteinExistence type="predicted"/>
<dbReference type="InterPro" id="IPR044862">
    <property type="entry name" value="Pro_4_hyd_alph_FE2OG_OXY"/>
</dbReference>
<keyword evidence="4" id="KW-1185">Reference proteome</keyword>
<dbReference type="Pfam" id="PF13640">
    <property type="entry name" value="2OG-FeII_Oxy_3"/>
    <property type="match status" value="1"/>
</dbReference>
<dbReference type="PANTHER" id="PTHR33099:SF7">
    <property type="entry name" value="MYND-TYPE DOMAIN-CONTAINING PROTEIN"/>
    <property type="match status" value="1"/>
</dbReference>
<evidence type="ECO:0000259" key="2">
    <source>
        <dbReference type="Pfam" id="PF13640"/>
    </source>
</evidence>
<sequence>MSVRFGYSYLSDLKNNLLEAFDSIVTSGSFAAWGELPTTPPTGLYVEGVGEIGMPLTDESIRKLINKSHQAPFGRRSDTLIDLSVRNTWEINGDQLRFLDPAWTPYLNDISKRVGTFLGIEGPIILELYKMLIYEKGAMFKAHTDTQRTPGMFGTLIICLPAAHTGGEVVVRHSGEQKTLKTSDASQSFACWYSDVTHEVLPVTSGYRCVLTYNLLGKPGHTWPAAIGVDLQKCRLQELLQNWLRDLDIDDSESVPSHIYHALDYEYTEAAISFEVLKAEDFARVQSLQALAGELHFEVFLVLLEYIKQGETEVQPPRNYNKRGKFIEEPEEEEDFHYIEEVLEETFTVKSLHALDGTIIARDYRFDLDSCLLDDPFEDTTCLKEDFESYQGNWGPSACQWYRRSALVIVPHKKSLTDYLGKCFKKKSSNNPSSILGYLAKACSIPSAPKPLLDTLVELFGRKESDNVLEPETIGNLLKAALRNSLDEIFKTVGNNHQDHLPVQFFDWAKEWLTSLPEADRAEKYTRCIPPLIKGYSSVSKKLITIEKMSDLTLANSVLDPSLTNISKPWAQDLTRQCADDFCKTTPIPTAADGSAVVSAVLNLNETWACTSDRLKSIFGYFPQPQSTAFVLSFLSRLKTLGAISTQHPISKLLELRRSLSSQAFNRERTPSNMIIAARAKTATDSLLVVTPQALVQFVCDLEEISTETNDLVKSFIEALSLQCLKFTAEELRQFWMPFLYQLISTLVIRSINLNNPCYQQLTLHLIRRLDAKTLGKCPQAGINPRSPQVNCDCEDCWDLNEFLRDSAVNSIPFKVAKNRRDHIQEIVTKNKLNCNHYVNNHTRPLTITISKQFTLQRAIREWKDRQKTFYATITDNILPDHLQSLLGIPEFKRIRALAGLPAYIPPPPPTTTDTSSSSTATATQ</sequence>
<reference evidence="4" key="1">
    <citation type="submission" date="2014-03" db="EMBL/GenBank/DDBJ databases">
        <title>The Genome Sequence of Puccinia striiformis f. sp. tritici PST-78.</title>
        <authorList>
            <consortium name="The Broad Institute Genome Sequencing Platform"/>
            <person name="Cuomo C."/>
            <person name="Hulbert S."/>
            <person name="Chen X."/>
            <person name="Walker B."/>
            <person name="Young S.K."/>
            <person name="Zeng Q."/>
            <person name="Gargeya S."/>
            <person name="Fitzgerald M."/>
            <person name="Haas B."/>
            <person name="Abouelleil A."/>
            <person name="Alvarado L."/>
            <person name="Arachchi H.M."/>
            <person name="Berlin A.M."/>
            <person name="Chapman S.B."/>
            <person name="Goldberg J."/>
            <person name="Griggs A."/>
            <person name="Gujja S."/>
            <person name="Hansen M."/>
            <person name="Howarth C."/>
            <person name="Imamovic A."/>
            <person name="Larimer J."/>
            <person name="McCowan C."/>
            <person name="Montmayeur A."/>
            <person name="Murphy C."/>
            <person name="Neiman D."/>
            <person name="Pearson M."/>
            <person name="Priest M."/>
            <person name="Roberts A."/>
            <person name="Saif S."/>
            <person name="Shea T."/>
            <person name="Sisk P."/>
            <person name="Sykes S."/>
            <person name="Wortman J."/>
            <person name="Nusbaum C."/>
            <person name="Birren B."/>
        </authorList>
    </citation>
    <scope>NUCLEOTIDE SEQUENCE [LARGE SCALE GENOMIC DNA]</scope>
    <source>
        <strain evidence="4">race PST-78</strain>
    </source>
</reference>
<dbReference type="PANTHER" id="PTHR33099">
    <property type="entry name" value="FE2OG DIOXYGENASE DOMAIN-CONTAINING PROTEIN"/>
    <property type="match status" value="1"/>
</dbReference>
<evidence type="ECO:0000256" key="1">
    <source>
        <dbReference type="SAM" id="MobiDB-lite"/>
    </source>
</evidence>
<evidence type="ECO:0000313" key="3">
    <source>
        <dbReference type="EMBL" id="KNE99792.1"/>
    </source>
</evidence>
<dbReference type="AlphaFoldDB" id="A0A0L0VKI2"/>
<dbReference type="Gene3D" id="2.60.120.620">
    <property type="entry name" value="q2cbj1_9rhob like domain"/>
    <property type="match status" value="1"/>
</dbReference>
<dbReference type="Proteomes" id="UP000054564">
    <property type="component" value="Unassembled WGS sequence"/>
</dbReference>
<evidence type="ECO:0000313" key="4">
    <source>
        <dbReference type="Proteomes" id="UP000054564"/>
    </source>
</evidence>
<feature type="region of interest" description="Disordered" evidence="1">
    <location>
        <begin position="904"/>
        <end position="925"/>
    </location>
</feature>
<comment type="caution">
    <text evidence="3">The sequence shown here is derived from an EMBL/GenBank/DDBJ whole genome shotgun (WGS) entry which is preliminary data.</text>
</comment>
<protein>
    <recommendedName>
        <fullName evidence="2">Prolyl 4-hydroxylase alpha subunit Fe(2+) 2OG dioxygenase domain-containing protein</fullName>
    </recommendedName>
</protein>
<name>A0A0L0VKI2_9BASI</name>
<organism evidence="3 4">
    <name type="scientific">Puccinia striiformis f. sp. tritici PST-78</name>
    <dbReference type="NCBI Taxonomy" id="1165861"/>
    <lineage>
        <taxon>Eukaryota</taxon>
        <taxon>Fungi</taxon>
        <taxon>Dikarya</taxon>
        <taxon>Basidiomycota</taxon>
        <taxon>Pucciniomycotina</taxon>
        <taxon>Pucciniomycetes</taxon>
        <taxon>Pucciniales</taxon>
        <taxon>Pucciniaceae</taxon>
        <taxon>Puccinia</taxon>
    </lineage>
</organism>
<dbReference type="EMBL" id="AJIL01000042">
    <property type="protein sequence ID" value="KNE99792.1"/>
    <property type="molecule type" value="Genomic_DNA"/>
</dbReference>
<dbReference type="OrthoDB" id="27483at2759"/>
<feature type="domain" description="Prolyl 4-hydroxylase alpha subunit Fe(2+) 2OG dioxygenase" evidence="2">
    <location>
        <begin position="131"/>
        <end position="214"/>
    </location>
</feature>